<proteinExistence type="predicted"/>
<reference evidence="1" key="1">
    <citation type="journal article" date="2015" name="Genome Announc.">
        <title>Complete Genome Sequence of a New Member of the Marseilleviridae Recovered from the Brackish Submarine Spring in the Cassis Port-Miou Calanque, France.</title>
        <authorList>
            <person name="Doutre G."/>
            <person name="Arfib B."/>
            <person name="Rochette P."/>
            <person name="Claverie J.M."/>
            <person name="Bonin P."/>
            <person name="Abergel C."/>
        </authorList>
    </citation>
    <scope>NUCLEOTIDE SEQUENCE [LARGE SCALE GENOMIC DNA]</scope>
    <source>
        <strain evidence="1">1</strain>
    </source>
</reference>
<evidence type="ECO:0000313" key="1">
    <source>
        <dbReference type="EMBL" id="ALH06895.1"/>
    </source>
</evidence>
<name>A0A0N9PHT9_9VIRU</name>
<dbReference type="SUPFAM" id="SSF53098">
    <property type="entry name" value="Ribonuclease H-like"/>
    <property type="match status" value="1"/>
</dbReference>
<dbReference type="InterPro" id="IPR012337">
    <property type="entry name" value="RNaseH-like_sf"/>
</dbReference>
<sequence length="244" mass="27919">MSEARTLKTLKSFDGFVAEKEELSVASFDVGWKAFAWSVDKWDTQLLKEQRDKFFGTKYKKDRKKGTVVYDEVLHNIAIGAKSVDIDVYDISSEEKKLDIQVRLNLFSLLEEKKELWDPVSIVVIEQQFCTSFGGNKGKNTEGTNMDAIKLSESLMSWMLMKYGDEKTIIFVPTATKTNILGAPKMPKKLDRKKWILAKVLSWAKERNDERKLAKFEESKIVFDMADSEAQGIATVFKYVVTAE</sequence>
<accession>A0A0N9PHT9</accession>
<gene>
    <name evidence="1" type="ORF">PMV_197</name>
</gene>
<protein>
    <submittedName>
        <fullName evidence="1">Putative RuvC-like Holliday junction resolvase</fullName>
    </submittedName>
</protein>
<evidence type="ECO:0000313" key="2">
    <source>
        <dbReference type="Proteomes" id="UP000319438"/>
    </source>
</evidence>
<dbReference type="Proteomes" id="UP000319438">
    <property type="component" value="Segment"/>
</dbReference>
<organism evidence="1 2">
    <name type="scientific">Port-miou virus</name>
    <dbReference type="NCBI Taxonomy" id="1733873"/>
    <lineage>
        <taxon>Viruses</taxon>
        <taxon>Varidnaviria</taxon>
        <taxon>Bamfordvirae</taxon>
        <taxon>Nucleocytoviricota</taxon>
        <taxon>Megaviricetes</taxon>
        <taxon>Pimascovirales</taxon>
        <taxon>Pimascovirales incertae sedis</taxon>
        <taxon>Marseilleviridae</taxon>
        <taxon>Losannavirus</taxon>
        <taxon>Losannavirus lausannense</taxon>
        <taxon>Lausannevirus</taxon>
    </lineage>
</organism>
<dbReference type="EMBL" id="KT428292">
    <property type="protein sequence ID" value="ALH06895.1"/>
    <property type="molecule type" value="Genomic_DNA"/>
</dbReference>